<accession>A0ABP9YW97</accession>
<sequence length="414" mass="48039">MIFKDLYDALVELLDEQDNRKDLETCGASVHQLFQSTLDARDTSDTKELLYKAKALIDYCNEQILLYHFKDVPVHWRRMMMDAGLLVTLIQLSSVDTDFQVAEGQIQKIISDLDTCCVVSGSPGADRRLMSNIVLDQLQTWLTDHRTTKEPDYKKAKVVREEIRVTLNYPIQRLSEPPSFEWFLNHCNQEIPTPFIIPKGAIDHWPACNEHPWSSLDYLVSVAGDRVVPVEIGSQYTDSNWGQKMMRFSDFIREHIENKGGKSAYLAQHDIFYQIPRLEKDVIVPDYCYIEPNLTKLYPCGTEDVIKNAWFGPKGTISPLHQDPYHNLLVQVVGSKYLRLISPQQSELVYPRTGLMTNTSEVDVDNTDYEKYPRFEQVDYIECVLEQGEILYIPPKWWHYVKSLETSFSVSFWF</sequence>
<dbReference type="Proteomes" id="UP001473302">
    <property type="component" value="Unassembled WGS sequence"/>
</dbReference>
<dbReference type="SMART" id="SM00558">
    <property type="entry name" value="JmjC"/>
    <property type="match status" value="1"/>
</dbReference>
<dbReference type="PROSITE" id="PS51184">
    <property type="entry name" value="JMJC"/>
    <property type="match status" value="1"/>
</dbReference>
<keyword evidence="3" id="KW-1185">Reference proteome</keyword>
<name>A0ABP9YW97_9FUNG</name>
<evidence type="ECO:0000259" key="1">
    <source>
        <dbReference type="PROSITE" id="PS51184"/>
    </source>
</evidence>
<dbReference type="Gene3D" id="2.60.120.650">
    <property type="entry name" value="Cupin"/>
    <property type="match status" value="1"/>
</dbReference>
<evidence type="ECO:0000313" key="3">
    <source>
        <dbReference type="Proteomes" id="UP001473302"/>
    </source>
</evidence>
<dbReference type="PANTHER" id="PTHR12461:SF105">
    <property type="entry name" value="HYPOXIA-INDUCIBLE FACTOR 1-ALPHA INHIBITOR"/>
    <property type="match status" value="1"/>
</dbReference>
<evidence type="ECO:0000313" key="2">
    <source>
        <dbReference type="EMBL" id="GAA5811124.1"/>
    </source>
</evidence>
<dbReference type="PANTHER" id="PTHR12461">
    <property type="entry name" value="HYPOXIA-INDUCIBLE FACTOR 1 ALPHA INHIBITOR-RELATED"/>
    <property type="match status" value="1"/>
</dbReference>
<reference evidence="2 3" key="1">
    <citation type="submission" date="2024-04" db="EMBL/GenBank/DDBJ databases">
        <title>genome sequences of Mucor flavus KT1a and Helicostylum pulchrum KT1b strains isolated from the surface of a dry-aged beef.</title>
        <authorList>
            <person name="Toyotome T."/>
            <person name="Hosono M."/>
            <person name="Torimaru M."/>
            <person name="Fukuda K."/>
            <person name="Mikami N."/>
        </authorList>
    </citation>
    <scope>NUCLEOTIDE SEQUENCE [LARGE SCALE GENOMIC DNA]</scope>
    <source>
        <strain evidence="2 3">KT1a</strain>
    </source>
</reference>
<dbReference type="InterPro" id="IPR041667">
    <property type="entry name" value="Cupin_8"/>
</dbReference>
<comment type="caution">
    <text evidence="2">The sequence shown here is derived from an EMBL/GenBank/DDBJ whole genome shotgun (WGS) entry which is preliminary data.</text>
</comment>
<organism evidence="2 3">
    <name type="scientific">Mucor flavus</name>
    <dbReference type="NCBI Taxonomy" id="439312"/>
    <lineage>
        <taxon>Eukaryota</taxon>
        <taxon>Fungi</taxon>
        <taxon>Fungi incertae sedis</taxon>
        <taxon>Mucoromycota</taxon>
        <taxon>Mucoromycotina</taxon>
        <taxon>Mucoromycetes</taxon>
        <taxon>Mucorales</taxon>
        <taxon>Mucorineae</taxon>
        <taxon>Mucoraceae</taxon>
        <taxon>Mucor</taxon>
    </lineage>
</organism>
<dbReference type="SUPFAM" id="SSF51197">
    <property type="entry name" value="Clavaminate synthase-like"/>
    <property type="match status" value="1"/>
</dbReference>
<proteinExistence type="predicted"/>
<dbReference type="Pfam" id="PF13621">
    <property type="entry name" value="Cupin_8"/>
    <property type="match status" value="1"/>
</dbReference>
<gene>
    <name evidence="2" type="ORF">MFLAVUS_004553</name>
</gene>
<protein>
    <recommendedName>
        <fullName evidence="1">JmjC domain-containing protein</fullName>
    </recommendedName>
</protein>
<dbReference type="EMBL" id="BAABUK010000009">
    <property type="protein sequence ID" value="GAA5811124.1"/>
    <property type="molecule type" value="Genomic_DNA"/>
</dbReference>
<dbReference type="InterPro" id="IPR003347">
    <property type="entry name" value="JmjC_dom"/>
</dbReference>
<feature type="domain" description="JmjC" evidence="1">
    <location>
        <begin position="264"/>
        <end position="414"/>
    </location>
</feature>